<keyword evidence="1" id="KW-0732">Signal</keyword>
<evidence type="ECO:0000313" key="2">
    <source>
        <dbReference type="EMBL" id="GAX26184.1"/>
    </source>
</evidence>
<feature type="signal peptide" evidence="1">
    <location>
        <begin position="1"/>
        <end position="25"/>
    </location>
</feature>
<sequence>MKSPIYRLTTALTIYLVTFVDETHAFGVNPSVEGHSFASASSTALFPTSGIIERTVKAPQKKKRVIKKTKGAVTSIDEATESSVGSLILLLNDPHVRHKVRRRPLLISHEDKGKPKRKAMRAFQEGQELARLAVREVLKEYNINDVSV</sequence>
<evidence type="ECO:0000256" key="1">
    <source>
        <dbReference type="SAM" id="SignalP"/>
    </source>
</evidence>
<dbReference type="InParanoid" id="A0A1Z5KIQ4"/>
<reference evidence="2 3" key="1">
    <citation type="journal article" date="2015" name="Plant Cell">
        <title>Oil accumulation by the oleaginous diatom Fistulifera solaris as revealed by the genome and transcriptome.</title>
        <authorList>
            <person name="Tanaka T."/>
            <person name="Maeda Y."/>
            <person name="Veluchamy A."/>
            <person name="Tanaka M."/>
            <person name="Abida H."/>
            <person name="Marechal E."/>
            <person name="Bowler C."/>
            <person name="Muto M."/>
            <person name="Sunaga Y."/>
            <person name="Tanaka M."/>
            <person name="Yoshino T."/>
            <person name="Taniguchi T."/>
            <person name="Fukuda Y."/>
            <person name="Nemoto M."/>
            <person name="Matsumoto M."/>
            <person name="Wong P.S."/>
            <person name="Aburatani S."/>
            <person name="Fujibuchi W."/>
        </authorList>
    </citation>
    <scope>NUCLEOTIDE SEQUENCE [LARGE SCALE GENOMIC DNA]</scope>
    <source>
        <strain evidence="2 3">JPCC DA0580</strain>
    </source>
</reference>
<keyword evidence="3" id="KW-1185">Reference proteome</keyword>
<name>A0A1Z5KIQ4_FISSO</name>
<feature type="chain" id="PRO_5012599837" description="RxLR effector candidate protein" evidence="1">
    <location>
        <begin position="26"/>
        <end position="148"/>
    </location>
</feature>
<dbReference type="EMBL" id="BDSP01000239">
    <property type="protein sequence ID" value="GAX26184.1"/>
    <property type="molecule type" value="Genomic_DNA"/>
</dbReference>
<gene>
    <name evidence="2" type="ORF">FisN_18Hu304</name>
</gene>
<evidence type="ECO:0008006" key="4">
    <source>
        <dbReference type="Google" id="ProtNLM"/>
    </source>
</evidence>
<dbReference type="Proteomes" id="UP000198406">
    <property type="component" value="Unassembled WGS sequence"/>
</dbReference>
<comment type="caution">
    <text evidence="2">The sequence shown here is derived from an EMBL/GenBank/DDBJ whole genome shotgun (WGS) entry which is preliminary data.</text>
</comment>
<protein>
    <recommendedName>
        <fullName evidence="4">RxLR effector candidate protein</fullName>
    </recommendedName>
</protein>
<accession>A0A1Z5KIQ4</accession>
<organism evidence="2 3">
    <name type="scientific">Fistulifera solaris</name>
    <name type="common">Oleaginous diatom</name>
    <dbReference type="NCBI Taxonomy" id="1519565"/>
    <lineage>
        <taxon>Eukaryota</taxon>
        <taxon>Sar</taxon>
        <taxon>Stramenopiles</taxon>
        <taxon>Ochrophyta</taxon>
        <taxon>Bacillariophyta</taxon>
        <taxon>Bacillariophyceae</taxon>
        <taxon>Bacillariophycidae</taxon>
        <taxon>Naviculales</taxon>
        <taxon>Naviculaceae</taxon>
        <taxon>Fistulifera</taxon>
    </lineage>
</organism>
<proteinExistence type="predicted"/>
<evidence type="ECO:0000313" key="3">
    <source>
        <dbReference type="Proteomes" id="UP000198406"/>
    </source>
</evidence>
<dbReference type="AlphaFoldDB" id="A0A1Z5KIQ4"/>